<sequence length="59" mass="6910">MHSCKRNNRDNCKEHVLFLIHFILQDLGNTNKRQENDSIINPVRKVADVYINIKSVSVM</sequence>
<name>A0A0E9XQH9_ANGAN</name>
<dbReference type="EMBL" id="GBXM01004467">
    <property type="protein sequence ID" value="JAI04111.1"/>
    <property type="molecule type" value="Transcribed_RNA"/>
</dbReference>
<accession>A0A0E9XQH9</accession>
<organism evidence="1">
    <name type="scientific">Anguilla anguilla</name>
    <name type="common">European freshwater eel</name>
    <name type="synonym">Muraena anguilla</name>
    <dbReference type="NCBI Taxonomy" id="7936"/>
    <lineage>
        <taxon>Eukaryota</taxon>
        <taxon>Metazoa</taxon>
        <taxon>Chordata</taxon>
        <taxon>Craniata</taxon>
        <taxon>Vertebrata</taxon>
        <taxon>Euteleostomi</taxon>
        <taxon>Actinopterygii</taxon>
        <taxon>Neopterygii</taxon>
        <taxon>Teleostei</taxon>
        <taxon>Anguilliformes</taxon>
        <taxon>Anguillidae</taxon>
        <taxon>Anguilla</taxon>
    </lineage>
</organism>
<evidence type="ECO:0000313" key="1">
    <source>
        <dbReference type="EMBL" id="JAI04111.1"/>
    </source>
</evidence>
<proteinExistence type="predicted"/>
<protein>
    <submittedName>
        <fullName evidence="1">Uncharacterized protein</fullName>
    </submittedName>
</protein>
<dbReference type="AlphaFoldDB" id="A0A0E9XQH9"/>
<reference evidence="1" key="2">
    <citation type="journal article" date="2015" name="Fish Shellfish Immunol.">
        <title>Early steps in the European eel (Anguilla anguilla)-Vibrio vulnificus interaction in the gills: Role of the RtxA13 toxin.</title>
        <authorList>
            <person name="Callol A."/>
            <person name="Pajuelo D."/>
            <person name="Ebbesson L."/>
            <person name="Teles M."/>
            <person name="MacKenzie S."/>
            <person name="Amaro C."/>
        </authorList>
    </citation>
    <scope>NUCLEOTIDE SEQUENCE</scope>
</reference>
<reference evidence="1" key="1">
    <citation type="submission" date="2014-11" db="EMBL/GenBank/DDBJ databases">
        <authorList>
            <person name="Amaro Gonzalez C."/>
        </authorList>
    </citation>
    <scope>NUCLEOTIDE SEQUENCE</scope>
</reference>